<dbReference type="SMART" id="SM00506">
    <property type="entry name" value="A1pp"/>
    <property type="match status" value="1"/>
</dbReference>
<organism evidence="2 3">
    <name type="scientific">Saliterribacillus persicus</name>
    <dbReference type="NCBI Taxonomy" id="930114"/>
    <lineage>
        <taxon>Bacteria</taxon>
        <taxon>Bacillati</taxon>
        <taxon>Bacillota</taxon>
        <taxon>Bacilli</taxon>
        <taxon>Bacillales</taxon>
        <taxon>Bacillaceae</taxon>
        <taxon>Saliterribacillus</taxon>
    </lineage>
</organism>
<dbReference type="SUPFAM" id="SSF52949">
    <property type="entry name" value="Macro domain-like"/>
    <property type="match status" value="1"/>
</dbReference>
<dbReference type="OrthoDB" id="6194521at2"/>
<evidence type="ECO:0000313" key="3">
    <source>
        <dbReference type="Proteomes" id="UP000252585"/>
    </source>
</evidence>
<feature type="domain" description="Macro" evidence="1">
    <location>
        <begin position="106"/>
        <end position="298"/>
    </location>
</feature>
<dbReference type="PROSITE" id="PS51154">
    <property type="entry name" value="MACRO"/>
    <property type="match status" value="1"/>
</dbReference>
<gene>
    <name evidence="2" type="ORF">DFR57_11922</name>
</gene>
<dbReference type="AlphaFoldDB" id="A0A368X7H7"/>
<protein>
    <submittedName>
        <fullName evidence="2">O-acetyl-ADP-ribose deacetylase (Regulator of RNase III)</fullName>
    </submittedName>
</protein>
<dbReference type="Pfam" id="PF01661">
    <property type="entry name" value="Macro"/>
    <property type="match status" value="1"/>
</dbReference>
<sequence>MPQFKLKDYAPSIQLYSKYTTFSDYMANKEEVLNDLLDFLLKEKNDRKIKIPLNYPDKRRLLRGLLNVRQPRFLPHTILEKIDVLLQIELKEKSVIEVEQLNTVRDLVSNNLFNQSDKFILWQGDISLLQTDAIVNAANKYLLGCFQPLHSCIDNAIHSVAGPLLREDCKTIISIQDRVEKTGDAKITRGYNLPANFVLHTVGPIVEKGTKLTNKQKEDLASCYSSCLELANQIPDIKSLAFCAISTGVFGFPKQEAARVAVETVNDWLNLNPHHFEKIVFNVYSEEDYNVYFRLFQQ</sequence>
<dbReference type="CDD" id="cd02908">
    <property type="entry name" value="Macro_OAADPr_deacetylase"/>
    <property type="match status" value="1"/>
</dbReference>
<reference evidence="2 3" key="1">
    <citation type="submission" date="2018-07" db="EMBL/GenBank/DDBJ databases">
        <title>Genomic Encyclopedia of Type Strains, Phase IV (KMG-IV): sequencing the most valuable type-strain genomes for metagenomic binning, comparative biology and taxonomic classification.</title>
        <authorList>
            <person name="Goeker M."/>
        </authorList>
    </citation>
    <scope>NUCLEOTIDE SEQUENCE [LARGE SCALE GENOMIC DNA]</scope>
    <source>
        <strain evidence="2 3">DSM 27696</strain>
    </source>
</reference>
<dbReference type="EMBL" id="QPJJ01000019">
    <property type="protein sequence ID" value="RCW63146.1"/>
    <property type="molecule type" value="Genomic_DNA"/>
</dbReference>
<dbReference type="PANTHER" id="PTHR11106">
    <property type="entry name" value="GANGLIOSIDE INDUCED DIFFERENTIATION ASSOCIATED PROTEIN 2-RELATED"/>
    <property type="match status" value="1"/>
</dbReference>
<keyword evidence="3" id="KW-1185">Reference proteome</keyword>
<evidence type="ECO:0000259" key="1">
    <source>
        <dbReference type="PROSITE" id="PS51154"/>
    </source>
</evidence>
<dbReference type="RefSeq" id="WP_114354307.1">
    <property type="nucleotide sequence ID" value="NZ_QPJJ01000019.1"/>
</dbReference>
<evidence type="ECO:0000313" key="2">
    <source>
        <dbReference type="EMBL" id="RCW63146.1"/>
    </source>
</evidence>
<dbReference type="Gene3D" id="3.40.220.10">
    <property type="entry name" value="Leucine Aminopeptidase, subunit E, domain 1"/>
    <property type="match status" value="1"/>
</dbReference>
<dbReference type="InterPro" id="IPR002589">
    <property type="entry name" value="Macro_dom"/>
</dbReference>
<comment type="caution">
    <text evidence="2">The sequence shown here is derived from an EMBL/GenBank/DDBJ whole genome shotgun (WGS) entry which is preliminary data.</text>
</comment>
<accession>A0A368X7H7</accession>
<name>A0A368X7H7_9BACI</name>
<dbReference type="Proteomes" id="UP000252585">
    <property type="component" value="Unassembled WGS sequence"/>
</dbReference>
<dbReference type="NCBIfam" id="NF003163">
    <property type="entry name" value="PRK04143.1"/>
    <property type="match status" value="1"/>
</dbReference>
<dbReference type="PANTHER" id="PTHR11106:SF27">
    <property type="entry name" value="MACRO DOMAIN-CONTAINING PROTEIN"/>
    <property type="match status" value="1"/>
</dbReference>
<proteinExistence type="predicted"/>
<dbReference type="InterPro" id="IPR043472">
    <property type="entry name" value="Macro_dom-like"/>
</dbReference>